<accession>M2QPG1</accession>
<proteinExistence type="predicted"/>
<gene>
    <name evidence="1" type="ORF">C791_0652</name>
</gene>
<protein>
    <submittedName>
        <fullName evidence="1">Uncharacterized protein</fullName>
    </submittedName>
</protein>
<reference evidence="1 2" key="1">
    <citation type="submission" date="2012-10" db="EMBL/GenBank/DDBJ databases">
        <title>Genome assembly of Amycolatopsis azurea DSM 43854.</title>
        <authorList>
            <person name="Khatri I."/>
            <person name="Kaur I."/>
            <person name="Subramanian S."/>
            <person name="Mayilraj S."/>
        </authorList>
    </citation>
    <scope>NUCLEOTIDE SEQUENCE [LARGE SCALE GENOMIC DNA]</scope>
    <source>
        <strain evidence="1 2">DSM 43854</strain>
    </source>
</reference>
<name>M2QPG1_9PSEU</name>
<sequence length="37" mass="3864">MSAGTRATFRAALDVDAAVSPRFAAQTTRQITQALLG</sequence>
<comment type="caution">
    <text evidence="1">The sequence shown here is derived from an EMBL/GenBank/DDBJ whole genome shotgun (WGS) entry which is preliminary data.</text>
</comment>
<dbReference type="PATRIC" id="fig|1238180.3.peg.1698"/>
<dbReference type="Proteomes" id="UP000014137">
    <property type="component" value="Unassembled WGS sequence"/>
</dbReference>
<organism evidence="1 2">
    <name type="scientific">Amycolatopsis azurea DSM 43854</name>
    <dbReference type="NCBI Taxonomy" id="1238180"/>
    <lineage>
        <taxon>Bacteria</taxon>
        <taxon>Bacillati</taxon>
        <taxon>Actinomycetota</taxon>
        <taxon>Actinomycetes</taxon>
        <taxon>Pseudonocardiales</taxon>
        <taxon>Pseudonocardiaceae</taxon>
        <taxon>Amycolatopsis</taxon>
    </lineage>
</organism>
<evidence type="ECO:0000313" key="2">
    <source>
        <dbReference type="Proteomes" id="UP000014137"/>
    </source>
</evidence>
<dbReference type="EMBL" id="ANMG01000011">
    <property type="protein sequence ID" value="EMD28571.1"/>
    <property type="molecule type" value="Genomic_DNA"/>
</dbReference>
<evidence type="ECO:0000313" key="1">
    <source>
        <dbReference type="EMBL" id="EMD28571.1"/>
    </source>
</evidence>
<dbReference type="AlphaFoldDB" id="M2QPG1"/>